<dbReference type="CDD" id="cd03801">
    <property type="entry name" value="GT4_PimA-like"/>
    <property type="match status" value="1"/>
</dbReference>
<feature type="transmembrane region" description="Helical" evidence="1">
    <location>
        <begin position="99"/>
        <end position="119"/>
    </location>
</feature>
<keyword evidence="1" id="KW-0472">Membrane</keyword>
<evidence type="ECO:0000256" key="1">
    <source>
        <dbReference type="SAM" id="Phobius"/>
    </source>
</evidence>
<accession>A0A2V2MZL6</accession>
<dbReference type="Proteomes" id="UP000245934">
    <property type="component" value="Unassembled WGS sequence"/>
</dbReference>
<dbReference type="Gene3D" id="3.40.50.2000">
    <property type="entry name" value="Glycogen Phosphorylase B"/>
    <property type="match status" value="2"/>
</dbReference>
<dbReference type="PANTHER" id="PTHR12526">
    <property type="entry name" value="GLYCOSYLTRANSFERASE"/>
    <property type="match status" value="1"/>
</dbReference>
<keyword evidence="1" id="KW-0812">Transmembrane</keyword>
<dbReference type="AlphaFoldDB" id="A0A2V2MZL6"/>
<dbReference type="PANTHER" id="PTHR12526:SF638">
    <property type="entry name" value="SPORE COAT PROTEIN SA"/>
    <property type="match status" value="1"/>
</dbReference>
<protein>
    <recommendedName>
        <fullName evidence="2">Glycosyl transferase family 1 domain-containing protein</fullName>
    </recommendedName>
</protein>
<keyword evidence="1" id="KW-1133">Transmembrane helix</keyword>
<name>A0A2V2MZL6_9EURY</name>
<dbReference type="GO" id="GO:0016757">
    <property type="term" value="F:glycosyltransferase activity"/>
    <property type="evidence" value="ECO:0007669"/>
    <property type="project" value="InterPro"/>
</dbReference>
<evidence type="ECO:0000313" key="3">
    <source>
        <dbReference type="EMBL" id="PWR71770.1"/>
    </source>
</evidence>
<evidence type="ECO:0000313" key="4">
    <source>
        <dbReference type="Proteomes" id="UP000245934"/>
    </source>
</evidence>
<comment type="caution">
    <text evidence="3">The sequence shown here is derived from an EMBL/GenBank/DDBJ whole genome shotgun (WGS) entry which is preliminary data.</text>
</comment>
<dbReference type="EMBL" id="QGMZ01000030">
    <property type="protein sequence ID" value="PWR71770.1"/>
    <property type="molecule type" value="Genomic_DNA"/>
</dbReference>
<feature type="domain" description="Glycosyl transferase family 1" evidence="2">
    <location>
        <begin position="198"/>
        <end position="345"/>
    </location>
</feature>
<dbReference type="InterPro" id="IPR001296">
    <property type="entry name" value="Glyco_trans_1"/>
</dbReference>
<organism evidence="3 4">
    <name type="scientific">Methanospirillum stamsii</name>
    <dbReference type="NCBI Taxonomy" id="1277351"/>
    <lineage>
        <taxon>Archaea</taxon>
        <taxon>Methanobacteriati</taxon>
        <taxon>Methanobacteriota</taxon>
        <taxon>Stenosarchaea group</taxon>
        <taxon>Methanomicrobia</taxon>
        <taxon>Methanomicrobiales</taxon>
        <taxon>Methanospirillaceae</taxon>
        <taxon>Methanospirillum</taxon>
    </lineage>
</organism>
<gene>
    <name evidence="3" type="ORF">DLD82_13560</name>
</gene>
<reference evidence="3 4" key="1">
    <citation type="submission" date="2018-05" db="EMBL/GenBank/DDBJ databases">
        <title>Draft genome of Methanospirillum stamsii Pt1.</title>
        <authorList>
            <person name="Dueholm M.S."/>
            <person name="Nielsen P.H."/>
            <person name="Bakmann L.F."/>
            <person name="Otzen D.E."/>
        </authorList>
    </citation>
    <scope>NUCLEOTIDE SEQUENCE [LARGE SCALE GENOMIC DNA]</scope>
    <source>
        <strain evidence="3 4">Pt1</strain>
    </source>
</reference>
<sequence>MSRRKPNRKHRVGVFTTPIGKPSLIPVSNLMCILTSITDDISIISANEILSLIKKSNISHYSVLSHTTGNSPFFRILNFLFLQIKISYFFLKYNKYVDYWFFFLGGEVYVIPIILSRLLHKPIICILASSVSQFYLFDRYQFVLKSFSTIGYFFADKIILYSSKLIPEWKLGKYSEKIIIAQRHFLDFTTFTITTPYKDRYPLIGYIGRLSGEKGVLHFTEALPAILNRHKDLRCLIGGDGQLKDSIESSLHDNDISIRVDLPGWISHDELPHYLNQLRLLIIPSYTEGLPNIMLEAMACGTPVLATPVGAIPDVLIDGDTGFIMENNSPECITKNVIRALNSPDLFVIAEKGRRYVEKNFSFENALVIWKNVLEKI</sequence>
<keyword evidence="4" id="KW-1185">Reference proteome</keyword>
<dbReference type="SUPFAM" id="SSF53756">
    <property type="entry name" value="UDP-Glycosyltransferase/glycogen phosphorylase"/>
    <property type="match status" value="1"/>
</dbReference>
<proteinExistence type="predicted"/>
<dbReference type="Pfam" id="PF00534">
    <property type="entry name" value="Glycos_transf_1"/>
    <property type="match status" value="1"/>
</dbReference>
<evidence type="ECO:0000259" key="2">
    <source>
        <dbReference type="Pfam" id="PF00534"/>
    </source>
</evidence>